<feature type="chain" id="PRO_5043904612" evidence="3">
    <location>
        <begin position="28"/>
        <end position="485"/>
    </location>
</feature>
<sequence length="485" mass="51404">MKHKPKPQLINVVALAVMLACSTMAGAAENERSTFGLSLPQVNDSAIGYGKSIDGAISDKLFYTLGGGSVISQPATRSNMKKLGVDIGWSSNLMCGNFDLKTTVSNQLNGVTDGFKNLMGDVIQGATGAVASLPAMVIQRANPGLYDALTNGVLQANVAFDKAQLNCQNMAKRMMEFSDSSKWTQAAVMEEYKSLVNSGEADAIRIDHQAQNFKGNSGRSWIGGQKRGGAGQPAIRPTHDLAAAGFNMMNNLPVTSTSTVGSTSCTGSVCSKFSNAEEAAKAVVKVLGDRTMRTCSKANECTSGGEEQQSGAIAGTGFTPMLEEAVKVNTEQLVKLVNGTEKPTAANLAKLRSGSLTVTAGVIKALQRDPDNAALTGRLAGELAMADTVETALLMRRMIVTGMSEPNAMLQDDALAEGERRIEALDREIAALKNEMELKRELARNSVLTIIERENQRVGVNPQTESADSSDTRINQLEQGTGEDE</sequence>
<feature type="signal peptide" evidence="3">
    <location>
        <begin position="1"/>
        <end position="27"/>
    </location>
</feature>
<evidence type="ECO:0000256" key="3">
    <source>
        <dbReference type="SAM" id="SignalP"/>
    </source>
</evidence>
<comment type="caution">
    <text evidence="4">The sequence shown here is derived from an EMBL/GenBank/DDBJ whole genome shotgun (WGS) entry which is preliminary data.</text>
</comment>
<feature type="compositionally biased region" description="Polar residues" evidence="2">
    <location>
        <begin position="461"/>
        <end position="479"/>
    </location>
</feature>
<proteinExistence type="predicted"/>
<name>A0A3A6SWH2_ECOLX</name>
<reference evidence="4 5" key="1">
    <citation type="submission" date="2019-12" db="EMBL/GenBank/DDBJ databases">
        <authorList>
            <consortium name="GenomeTrakr network: Whole genome sequencing for foodborne pathogen traceback"/>
        </authorList>
    </citation>
    <scope>NUCLEOTIDE SEQUENCE [LARGE SCALE GENOMIC DNA]</scope>
    <source>
        <strain evidence="4 5">PSU-2243</strain>
    </source>
</reference>
<keyword evidence="1" id="KW-0175">Coiled coil</keyword>
<dbReference type="AlphaFoldDB" id="A0A3A6SWH2"/>
<dbReference type="InterPro" id="IPR021204">
    <property type="entry name" value="Integr_conj_element_PFL4711"/>
</dbReference>
<evidence type="ECO:0000256" key="1">
    <source>
        <dbReference type="SAM" id="Coils"/>
    </source>
</evidence>
<evidence type="ECO:0000313" key="4">
    <source>
        <dbReference type="EMBL" id="EFH5892487.1"/>
    </source>
</evidence>
<feature type="region of interest" description="Disordered" evidence="2">
    <location>
        <begin position="458"/>
        <end position="485"/>
    </location>
</feature>
<dbReference type="RefSeq" id="WP_000681100.1">
    <property type="nucleotide sequence ID" value="NZ_BLDZ01000032.1"/>
</dbReference>
<evidence type="ECO:0000256" key="2">
    <source>
        <dbReference type="SAM" id="MobiDB-lite"/>
    </source>
</evidence>
<dbReference type="EMBL" id="AASWIS010000008">
    <property type="protein sequence ID" value="EFH5892487.1"/>
    <property type="molecule type" value="Genomic_DNA"/>
</dbReference>
<dbReference type="NCBIfam" id="TIGR03755">
    <property type="entry name" value="conj_TIGR03755"/>
    <property type="match status" value="1"/>
</dbReference>
<protein>
    <submittedName>
        <fullName evidence="4">Integrating conjugative element protein</fullName>
    </submittedName>
</protein>
<dbReference type="Proteomes" id="UP000531813">
    <property type="component" value="Unassembled WGS sequence"/>
</dbReference>
<gene>
    <name evidence="4" type="ORF">GOP25_09565</name>
</gene>
<evidence type="ECO:0000313" key="5">
    <source>
        <dbReference type="Proteomes" id="UP000531813"/>
    </source>
</evidence>
<dbReference type="PROSITE" id="PS51257">
    <property type="entry name" value="PROKAR_LIPOPROTEIN"/>
    <property type="match status" value="1"/>
</dbReference>
<feature type="coiled-coil region" evidence="1">
    <location>
        <begin position="415"/>
        <end position="442"/>
    </location>
</feature>
<accession>A0A3A6SWH2</accession>
<keyword evidence="3" id="KW-0732">Signal</keyword>
<organism evidence="4 5">
    <name type="scientific">Escherichia coli</name>
    <dbReference type="NCBI Taxonomy" id="562"/>
    <lineage>
        <taxon>Bacteria</taxon>
        <taxon>Pseudomonadati</taxon>
        <taxon>Pseudomonadota</taxon>
        <taxon>Gammaproteobacteria</taxon>
        <taxon>Enterobacterales</taxon>
        <taxon>Enterobacteriaceae</taxon>
        <taxon>Escherichia</taxon>
    </lineage>
</organism>